<keyword evidence="3" id="KW-1185">Reference proteome</keyword>
<sequence>MPRNNLEDATAKALDLLPHDDAARSDPRLVRDAKCLEEIRATQEAAADVWLATSPLRAAPPEVLSSIMSKVEARTPLAHRNVKFFPWLAASGWAAAAIAFILWPRDGEKASAVASVTPPVYMPSRNHAEVAGVAAGEADVAGLPALPDRRVVPNDRRLREELLRLQAEVNSFVEQGGLSAPRVLGLHSPNVLQPEPEETQRRMMAALTGALSSLLELERGGSGDPARMVLQRGWLPENYTPSVGEYIRHLNFPTTAAEDYNLMVSADGAYYDKARDMIWSPDENGRGFLGRRATIEDNLSSFYVPDESALASNRAVAVNTEPEGFVIEDPVSNTAKVLIDQVPPPAAGFEHVVIWTDANGKEARIPVDNPSASAATIESTSAAPVGVAPAPAATTVKEVMATADVVIPVIPSIAQAGTNRLFFSLPNSNGVKSFRLIELPSNANGVANGLLNGNGPVKVIVSGERRTRESKLK</sequence>
<organism evidence="2 3">
    <name type="scientific">Luteolibacter soli</name>
    <dbReference type="NCBI Taxonomy" id="3135280"/>
    <lineage>
        <taxon>Bacteria</taxon>
        <taxon>Pseudomonadati</taxon>
        <taxon>Verrucomicrobiota</taxon>
        <taxon>Verrucomicrobiia</taxon>
        <taxon>Verrucomicrobiales</taxon>
        <taxon>Verrucomicrobiaceae</taxon>
        <taxon>Luteolibacter</taxon>
    </lineage>
</organism>
<protein>
    <submittedName>
        <fullName evidence="2">Uncharacterized protein</fullName>
    </submittedName>
</protein>
<keyword evidence="1" id="KW-0472">Membrane</keyword>
<keyword evidence="1" id="KW-1133">Transmembrane helix</keyword>
<evidence type="ECO:0000313" key="3">
    <source>
        <dbReference type="Proteomes" id="UP001371305"/>
    </source>
</evidence>
<evidence type="ECO:0000313" key="2">
    <source>
        <dbReference type="EMBL" id="MEK7949164.1"/>
    </source>
</evidence>
<accession>A0ABU9AN84</accession>
<comment type="caution">
    <text evidence="2">The sequence shown here is derived from an EMBL/GenBank/DDBJ whole genome shotgun (WGS) entry which is preliminary data.</text>
</comment>
<feature type="transmembrane region" description="Helical" evidence="1">
    <location>
        <begin position="84"/>
        <end position="103"/>
    </location>
</feature>
<name>A0ABU9AN84_9BACT</name>
<proteinExistence type="predicted"/>
<reference evidence="2 3" key="1">
    <citation type="submission" date="2024-04" db="EMBL/GenBank/DDBJ databases">
        <title>Luteolibacter sp. isolated from soil.</title>
        <authorList>
            <person name="An J."/>
        </authorList>
    </citation>
    <scope>NUCLEOTIDE SEQUENCE [LARGE SCALE GENOMIC DNA]</scope>
    <source>
        <strain evidence="2 3">Y139</strain>
    </source>
</reference>
<dbReference type="RefSeq" id="WP_341402586.1">
    <property type="nucleotide sequence ID" value="NZ_JBBUKT010000001.1"/>
</dbReference>
<gene>
    <name evidence="2" type="ORF">WKV53_01580</name>
</gene>
<keyword evidence="1" id="KW-0812">Transmembrane</keyword>
<dbReference type="Proteomes" id="UP001371305">
    <property type="component" value="Unassembled WGS sequence"/>
</dbReference>
<evidence type="ECO:0000256" key="1">
    <source>
        <dbReference type="SAM" id="Phobius"/>
    </source>
</evidence>
<dbReference type="EMBL" id="JBBUKT010000001">
    <property type="protein sequence ID" value="MEK7949164.1"/>
    <property type="molecule type" value="Genomic_DNA"/>
</dbReference>